<organism evidence="2">
    <name type="scientific">Theileria annulata</name>
    <dbReference type="NCBI Taxonomy" id="5874"/>
    <lineage>
        <taxon>Eukaryota</taxon>
        <taxon>Sar</taxon>
        <taxon>Alveolata</taxon>
        <taxon>Apicomplexa</taxon>
        <taxon>Aconoidasida</taxon>
        <taxon>Piroplasmida</taxon>
        <taxon>Theileriidae</taxon>
        <taxon>Theileria</taxon>
    </lineage>
</organism>
<evidence type="ECO:0000259" key="1">
    <source>
        <dbReference type="Pfam" id="PF01702"/>
    </source>
</evidence>
<dbReference type="AlphaFoldDB" id="A0A3B0MTX4"/>
<accession>A0A3B0MTX4</accession>
<dbReference type="GO" id="GO:0006400">
    <property type="term" value="P:tRNA modification"/>
    <property type="evidence" value="ECO:0007669"/>
    <property type="project" value="InterPro"/>
</dbReference>
<feature type="domain" description="tRNA-guanine(15) transglycosylase-like" evidence="1">
    <location>
        <begin position="192"/>
        <end position="396"/>
    </location>
</feature>
<keyword evidence="2" id="KW-0808">Transferase</keyword>
<sequence>MDNYHESKVFFREMCKNNRVDFPYRRGVIMSELHTPCCPVVCKLILPDPLTIDYISKIQQKLFLCIQFCSVLPCLSILEEFEHRSKNETLLRHFVDYEGAITLLTFDELFNKYSKIEDNHFVFHMDSNKYLLNEHTSKKIIDLINPSMSFIPTLSLKHSERKKWSTRKRTRFDDLYQSYYETLLKCSNKTKLVKPIHPCIEHKDMGDFEAIEFPGFGFGESLNERYELIKEMGANLIGKGLRIIQLKTGTPLEILHAVLLGFDVVISPYPEILSLQGCALSFELPSEIEDNCEPEYVLNLLNEKCKFIDGVYKDQINDIVDLKNSVYISDVETPMDEKSIMKESRAYVNHLLNCKEMDGNIILSAHNLYMYEMLFQRIRDSIENNTLVSFVHNFVKCNLKED</sequence>
<dbReference type="InterPro" id="IPR036511">
    <property type="entry name" value="TGT-like_sf"/>
</dbReference>
<protein>
    <submittedName>
        <fullName evidence="2">Queuine trna-ribosyltransferase-related protein, putative</fullName>
    </submittedName>
</protein>
<dbReference type="PANTHER" id="PTHR46064">
    <property type="entry name" value="QUEUINE TRNA-RIBOSYLTRANSFERASE ACCESSORY SUBUNIT 2"/>
    <property type="match status" value="1"/>
</dbReference>
<dbReference type="InterPro" id="IPR050852">
    <property type="entry name" value="Queuine_tRNA-ribosyltrfase"/>
</dbReference>
<reference evidence="2" key="1">
    <citation type="submission" date="2018-07" db="EMBL/GenBank/DDBJ databases">
        <authorList>
            <person name="Quirk P.G."/>
            <person name="Krulwich T.A."/>
        </authorList>
    </citation>
    <scope>NUCLEOTIDE SEQUENCE</scope>
    <source>
        <strain evidence="2">Anand</strain>
    </source>
</reference>
<dbReference type="SUPFAM" id="SSF51713">
    <property type="entry name" value="tRNA-guanine transglycosylase"/>
    <property type="match status" value="1"/>
</dbReference>
<evidence type="ECO:0000313" key="3">
    <source>
        <dbReference type="EMBL" id="SVP93733.1"/>
    </source>
</evidence>
<gene>
    <name evidence="3" type="ORF">TAT_000272700</name>
    <name evidence="2" type="ORF">TAV_000273000</name>
</gene>
<dbReference type="Gene3D" id="3.20.20.105">
    <property type="entry name" value="Queuine tRNA-ribosyltransferase-like"/>
    <property type="match status" value="1"/>
</dbReference>
<dbReference type="EMBL" id="UIVT01000003">
    <property type="protein sequence ID" value="SVP93733.1"/>
    <property type="molecule type" value="Genomic_DNA"/>
</dbReference>
<proteinExistence type="predicted"/>
<dbReference type="EMBL" id="UIVS01000003">
    <property type="protein sequence ID" value="SVP92932.1"/>
    <property type="molecule type" value="Genomic_DNA"/>
</dbReference>
<dbReference type="VEuPathDB" id="PiroplasmaDB:TA18520"/>
<dbReference type="Pfam" id="PF01702">
    <property type="entry name" value="TGT"/>
    <property type="match status" value="1"/>
</dbReference>
<dbReference type="InterPro" id="IPR002616">
    <property type="entry name" value="tRNA_ribo_trans-like"/>
</dbReference>
<dbReference type="PANTHER" id="PTHR46064:SF1">
    <property type="entry name" value="QUEUINE TRNA-RIBOSYLTRANSFERASE ACCESSORY SUBUNIT 2"/>
    <property type="match status" value="1"/>
</dbReference>
<dbReference type="GO" id="GO:0016740">
    <property type="term" value="F:transferase activity"/>
    <property type="evidence" value="ECO:0007669"/>
    <property type="project" value="UniProtKB-KW"/>
</dbReference>
<evidence type="ECO:0000313" key="2">
    <source>
        <dbReference type="EMBL" id="SVP92932.1"/>
    </source>
</evidence>
<name>A0A3B0MTX4_THEAN</name>